<dbReference type="GO" id="GO:0051260">
    <property type="term" value="P:protein homooligomerization"/>
    <property type="evidence" value="ECO:0007669"/>
    <property type="project" value="InterPro"/>
</dbReference>
<protein>
    <recommendedName>
        <fullName evidence="1">Potassium channel tetramerisation-type BTB domain-containing protein</fullName>
    </recommendedName>
</protein>
<dbReference type="InterPro" id="IPR012340">
    <property type="entry name" value="NA-bd_OB-fold"/>
</dbReference>
<accession>A0A6G0X463</accession>
<organism evidence="2 3">
    <name type="scientific">Aphanomyces euteiches</name>
    <dbReference type="NCBI Taxonomy" id="100861"/>
    <lineage>
        <taxon>Eukaryota</taxon>
        <taxon>Sar</taxon>
        <taxon>Stramenopiles</taxon>
        <taxon>Oomycota</taxon>
        <taxon>Saprolegniomycetes</taxon>
        <taxon>Saprolegniales</taxon>
        <taxon>Verrucalvaceae</taxon>
        <taxon>Aphanomyces</taxon>
    </lineage>
</organism>
<comment type="caution">
    <text evidence="2">The sequence shown here is derived from an EMBL/GenBank/DDBJ whole genome shotgun (WGS) entry which is preliminary data.</text>
</comment>
<proteinExistence type="predicted"/>
<evidence type="ECO:0000313" key="3">
    <source>
        <dbReference type="Proteomes" id="UP000481153"/>
    </source>
</evidence>
<dbReference type="VEuPathDB" id="FungiDB:AeMF1_003510"/>
<dbReference type="Gene3D" id="3.30.710.10">
    <property type="entry name" value="Potassium Channel Kv1.1, Chain A"/>
    <property type="match status" value="1"/>
</dbReference>
<sequence length="256" mass="28949">MERLTLDAVTTFFDRPTVHGFHPFLQVLHVKALADVGDPLCLVVSDGKFYMTCLYKPQKKEESCGIHVHCIVQLIDVVPKFVADQMILVATTIAHIACCPARIGQPIFRELHAPSMCAFLQAQLDLLLFKERVANSFITAVNDNANAATEMVTLNVGGQRFQTAASNLLRHPMSYFTYMLQEPPSDNEYFIDADPIHFDRIMVHLRTGDPLSYDGLSLWETLQLRKTVRYLGLEHHCTSMDIFIEHMNYLTTTTSA</sequence>
<name>A0A6G0X463_9STRA</name>
<dbReference type="Gene3D" id="2.40.50.140">
    <property type="entry name" value="Nucleic acid-binding proteins"/>
    <property type="match status" value="1"/>
</dbReference>
<evidence type="ECO:0000313" key="2">
    <source>
        <dbReference type="EMBL" id="KAF0734740.1"/>
    </source>
</evidence>
<dbReference type="InterPro" id="IPR003131">
    <property type="entry name" value="T1-type_BTB"/>
</dbReference>
<dbReference type="PANTHER" id="PTHR11145:SF8">
    <property type="entry name" value="RE57120P"/>
    <property type="match status" value="1"/>
</dbReference>
<feature type="domain" description="Potassium channel tetramerisation-type BTB" evidence="1">
    <location>
        <begin position="152"/>
        <end position="236"/>
    </location>
</feature>
<dbReference type="CDD" id="cd18316">
    <property type="entry name" value="BTB_POZ_KCTD-like"/>
    <property type="match status" value="1"/>
</dbReference>
<dbReference type="PANTHER" id="PTHR11145">
    <property type="entry name" value="BTB/POZ DOMAIN-CONTAINING ADAPTER FOR CUL3-MEDIATED RHOA DEGRADATION PROTEIN FAMILY MEMBER"/>
    <property type="match status" value="1"/>
</dbReference>
<dbReference type="InterPro" id="IPR011333">
    <property type="entry name" value="SKP1/BTB/POZ_sf"/>
</dbReference>
<dbReference type="EMBL" id="VJMJ01000106">
    <property type="protein sequence ID" value="KAF0734740.1"/>
    <property type="molecule type" value="Genomic_DNA"/>
</dbReference>
<reference evidence="2 3" key="1">
    <citation type="submission" date="2019-07" db="EMBL/GenBank/DDBJ databases">
        <title>Genomics analysis of Aphanomyces spp. identifies a new class of oomycete effector associated with host adaptation.</title>
        <authorList>
            <person name="Gaulin E."/>
        </authorList>
    </citation>
    <scope>NUCLEOTIDE SEQUENCE [LARGE SCALE GENOMIC DNA]</scope>
    <source>
        <strain evidence="2 3">ATCC 201684</strain>
    </source>
</reference>
<gene>
    <name evidence="2" type="ORF">Ae201684_008591</name>
</gene>
<dbReference type="SUPFAM" id="SSF54695">
    <property type="entry name" value="POZ domain"/>
    <property type="match status" value="1"/>
</dbReference>
<dbReference type="AlphaFoldDB" id="A0A6G0X463"/>
<dbReference type="Pfam" id="PF02214">
    <property type="entry name" value="BTB_2"/>
    <property type="match status" value="1"/>
</dbReference>
<evidence type="ECO:0000259" key="1">
    <source>
        <dbReference type="Pfam" id="PF02214"/>
    </source>
</evidence>
<dbReference type="InterPro" id="IPR045068">
    <property type="entry name" value="BACURD1-3"/>
</dbReference>
<dbReference type="Proteomes" id="UP000481153">
    <property type="component" value="Unassembled WGS sequence"/>
</dbReference>
<keyword evidence="3" id="KW-1185">Reference proteome</keyword>